<feature type="domain" description="Fatty acid desaturase" evidence="2">
    <location>
        <begin position="55"/>
        <end position="296"/>
    </location>
</feature>
<evidence type="ECO:0000313" key="3">
    <source>
        <dbReference type="EMBL" id="THF75771.1"/>
    </source>
</evidence>
<dbReference type="OrthoDB" id="9769653at2"/>
<dbReference type="PANTHER" id="PTHR19353:SF73">
    <property type="entry name" value="FATTY ACID DESATURASE"/>
    <property type="match status" value="1"/>
</dbReference>
<dbReference type="RefSeq" id="WP_136371819.1">
    <property type="nucleotide sequence ID" value="NZ_SSOB01000029.1"/>
</dbReference>
<dbReference type="GO" id="GO:0016020">
    <property type="term" value="C:membrane"/>
    <property type="evidence" value="ECO:0007669"/>
    <property type="project" value="TreeGrafter"/>
</dbReference>
<dbReference type="CDD" id="cd03507">
    <property type="entry name" value="Delta12-FADS-like"/>
    <property type="match status" value="1"/>
</dbReference>
<keyword evidence="1" id="KW-1133">Transmembrane helix</keyword>
<sequence>MAKQVQQKQLQLKKDVSPFENTDTRRSVRQLFTSLVPLAALWYGSYLSLSVSFILSLVIGVVAAGFVLRTFIIFHDCCHMSFFRNRKLNKIVGTITGAITLTPFEQWKYSHAMHHATSSNLDKRGIGDIWILTVEEYRAASVWKKLQYRIYRNPIVMFGLGPIYIFLLLYRFNRRGAKRKERINTYVTNLLIVLLYAALILLVGWKAFLLVQVPIFWFSGVFGIWLFYVQHQFEESYFEKDDEWSYVKAAVEGSSYYKLPKLLQWMSGNIGFHHVHHLSPKVPNYRLEEAHNATPPLQQATTITLRTSLASLRFKLWDEAGRRFVRFRDAVL</sequence>
<dbReference type="GO" id="GO:0006629">
    <property type="term" value="P:lipid metabolic process"/>
    <property type="evidence" value="ECO:0007669"/>
    <property type="project" value="InterPro"/>
</dbReference>
<dbReference type="PANTHER" id="PTHR19353">
    <property type="entry name" value="FATTY ACID DESATURASE 2"/>
    <property type="match status" value="1"/>
</dbReference>
<feature type="transmembrane region" description="Helical" evidence="1">
    <location>
        <begin position="87"/>
        <end position="104"/>
    </location>
</feature>
<name>A0A4S4BLW0_9BACL</name>
<evidence type="ECO:0000256" key="1">
    <source>
        <dbReference type="SAM" id="Phobius"/>
    </source>
</evidence>
<dbReference type="InterPro" id="IPR005804">
    <property type="entry name" value="FA_desaturase_dom"/>
</dbReference>
<feature type="transmembrane region" description="Helical" evidence="1">
    <location>
        <begin position="183"/>
        <end position="203"/>
    </location>
</feature>
<feature type="transmembrane region" description="Helical" evidence="1">
    <location>
        <begin position="150"/>
        <end position="171"/>
    </location>
</feature>
<proteinExistence type="predicted"/>
<evidence type="ECO:0000313" key="4">
    <source>
        <dbReference type="Proteomes" id="UP000310636"/>
    </source>
</evidence>
<feature type="transmembrane region" description="Helical" evidence="1">
    <location>
        <begin position="209"/>
        <end position="229"/>
    </location>
</feature>
<evidence type="ECO:0000259" key="2">
    <source>
        <dbReference type="Pfam" id="PF00487"/>
    </source>
</evidence>
<keyword evidence="1" id="KW-0812">Transmembrane</keyword>
<dbReference type="AlphaFoldDB" id="A0A4S4BLW0"/>
<feature type="transmembrane region" description="Helical" evidence="1">
    <location>
        <begin position="53"/>
        <end position="75"/>
    </location>
</feature>
<dbReference type="InterPro" id="IPR012171">
    <property type="entry name" value="Fatty_acid_desaturase"/>
</dbReference>
<keyword evidence="4" id="KW-1185">Reference proteome</keyword>
<gene>
    <name evidence="3" type="ORF">E6C55_20815</name>
</gene>
<dbReference type="Proteomes" id="UP000310636">
    <property type="component" value="Unassembled WGS sequence"/>
</dbReference>
<keyword evidence="1" id="KW-0472">Membrane</keyword>
<dbReference type="Pfam" id="PF00487">
    <property type="entry name" value="FA_desaturase"/>
    <property type="match status" value="1"/>
</dbReference>
<accession>A0A4S4BLW0</accession>
<protein>
    <submittedName>
        <fullName evidence="3">Fatty acid desaturase</fullName>
    </submittedName>
</protein>
<dbReference type="GO" id="GO:0016717">
    <property type="term" value="F:oxidoreductase activity, acting on paired donors, with oxidation of a pair of donors resulting in the reduction of molecular oxygen to two molecules of water"/>
    <property type="evidence" value="ECO:0007669"/>
    <property type="project" value="TreeGrafter"/>
</dbReference>
<dbReference type="EMBL" id="SSOB01000029">
    <property type="protein sequence ID" value="THF75771.1"/>
    <property type="molecule type" value="Genomic_DNA"/>
</dbReference>
<comment type="caution">
    <text evidence="3">The sequence shown here is derived from an EMBL/GenBank/DDBJ whole genome shotgun (WGS) entry which is preliminary data.</text>
</comment>
<organism evidence="3 4">
    <name type="scientific">Cohnella fermenti</name>
    <dbReference type="NCBI Taxonomy" id="2565925"/>
    <lineage>
        <taxon>Bacteria</taxon>
        <taxon>Bacillati</taxon>
        <taxon>Bacillota</taxon>
        <taxon>Bacilli</taxon>
        <taxon>Bacillales</taxon>
        <taxon>Paenibacillaceae</taxon>
        <taxon>Cohnella</taxon>
    </lineage>
</organism>
<feature type="transmembrane region" description="Helical" evidence="1">
    <location>
        <begin position="31"/>
        <end position="47"/>
    </location>
</feature>
<reference evidence="3 4" key="1">
    <citation type="submission" date="2019-04" db="EMBL/GenBank/DDBJ databases">
        <title>Cohnella sp. nov. isolated from preserved vegetables.</title>
        <authorList>
            <person name="Lin S.-Y."/>
            <person name="Hung M.-H."/>
            <person name="Young C.-C."/>
        </authorList>
    </citation>
    <scope>NUCLEOTIDE SEQUENCE [LARGE SCALE GENOMIC DNA]</scope>
    <source>
        <strain evidence="3 4">CC-MHH1044</strain>
    </source>
</reference>